<evidence type="ECO:0008006" key="6">
    <source>
        <dbReference type="Google" id="ProtNLM"/>
    </source>
</evidence>
<dbReference type="AlphaFoldDB" id="A0AAV5LPP4"/>
<dbReference type="Pfam" id="PF04885">
    <property type="entry name" value="Stig1"/>
    <property type="match status" value="1"/>
</dbReference>
<proteinExistence type="inferred from homology"/>
<evidence type="ECO:0000256" key="1">
    <source>
        <dbReference type="ARBA" id="ARBA00006010"/>
    </source>
</evidence>
<organism evidence="4 5">
    <name type="scientific">Rubroshorea leprosula</name>
    <dbReference type="NCBI Taxonomy" id="152421"/>
    <lineage>
        <taxon>Eukaryota</taxon>
        <taxon>Viridiplantae</taxon>
        <taxon>Streptophyta</taxon>
        <taxon>Embryophyta</taxon>
        <taxon>Tracheophyta</taxon>
        <taxon>Spermatophyta</taxon>
        <taxon>Magnoliopsida</taxon>
        <taxon>eudicotyledons</taxon>
        <taxon>Gunneridae</taxon>
        <taxon>Pentapetalae</taxon>
        <taxon>rosids</taxon>
        <taxon>malvids</taxon>
        <taxon>Malvales</taxon>
        <taxon>Dipterocarpaceae</taxon>
        <taxon>Rubroshorea</taxon>
    </lineage>
</organism>
<feature type="transmembrane region" description="Helical" evidence="3">
    <location>
        <begin position="6"/>
        <end position="25"/>
    </location>
</feature>
<evidence type="ECO:0000313" key="4">
    <source>
        <dbReference type="EMBL" id="GKV38763.1"/>
    </source>
</evidence>
<evidence type="ECO:0000313" key="5">
    <source>
        <dbReference type="Proteomes" id="UP001054252"/>
    </source>
</evidence>
<keyword evidence="3" id="KW-0472">Membrane</keyword>
<dbReference type="PANTHER" id="PTHR33227">
    <property type="entry name" value="STIGMA-SPECIFIC STIG1-LIKE PROTEIN 3"/>
    <property type="match status" value="1"/>
</dbReference>
<gene>
    <name evidence="4" type="ORF">SLEP1_g46641</name>
</gene>
<comment type="caution">
    <text evidence="4">The sequence shown here is derived from an EMBL/GenBank/DDBJ whole genome shotgun (WGS) entry which is preliminary data.</text>
</comment>
<sequence>MGLKKIIFTIAVTMAITITLGMNHIGQLVEKKLPSDASSSSTVDLGDMQEIKPMPSKRLGRFLTEDHKNPRAGGYHHCYKDNQICYASKGYNSTCCNKKCMDLSEDKHNCGACKKRCKFTEECCQGRCVNIAFDKRHCGRCNNQCPLGEYCVYGMCNYA</sequence>
<keyword evidence="3" id="KW-1133">Transmembrane helix</keyword>
<keyword evidence="5" id="KW-1185">Reference proteome</keyword>
<name>A0AAV5LPP4_9ROSI</name>
<accession>A0AAV5LPP4</accession>
<dbReference type="InterPro" id="IPR006969">
    <property type="entry name" value="Stig-like"/>
</dbReference>
<keyword evidence="2" id="KW-0732">Signal</keyword>
<dbReference type="EMBL" id="BPVZ01000130">
    <property type="protein sequence ID" value="GKV38763.1"/>
    <property type="molecule type" value="Genomic_DNA"/>
</dbReference>
<evidence type="ECO:0000256" key="2">
    <source>
        <dbReference type="ARBA" id="ARBA00022729"/>
    </source>
</evidence>
<protein>
    <recommendedName>
        <fullName evidence="6">Stigma-specific Stig1 family protein</fullName>
    </recommendedName>
</protein>
<keyword evidence="3" id="KW-0812">Transmembrane</keyword>
<dbReference type="PANTHER" id="PTHR33227:SF18">
    <property type="entry name" value="STIGMA-SPECIFIC STIG1-LIKE PROTEIN 3"/>
    <property type="match status" value="1"/>
</dbReference>
<reference evidence="4 5" key="1">
    <citation type="journal article" date="2021" name="Commun. Biol.">
        <title>The genome of Shorea leprosula (Dipterocarpaceae) highlights the ecological relevance of drought in aseasonal tropical rainforests.</title>
        <authorList>
            <person name="Ng K.K.S."/>
            <person name="Kobayashi M.J."/>
            <person name="Fawcett J.A."/>
            <person name="Hatakeyama M."/>
            <person name="Paape T."/>
            <person name="Ng C.H."/>
            <person name="Ang C.C."/>
            <person name="Tnah L.H."/>
            <person name="Lee C.T."/>
            <person name="Nishiyama T."/>
            <person name="Sese J."/>
            <person name="O'Brien M.J."/>
            <person name="Copetti D."/>
            <person name="Mohd Noor M.I."/>
            <person name="Ong R.C."/>
            <person name="Putra M."/>
            <person name="Sireger I.Z."/>
            <person name="Indrioko S."/>
            <person name="Kosugi Y."/>
            <person name="Izuno A."/>
            <person name="Isagi Y."/>
            <person name="Lee S.L."/>
            <person name="Shimizu K.K."/>
        </authorList>
    </citation>
    <scope>NUCLEOTIDE SEQUENCE [LARGE SCALE GENOMIC DNA]</scope>
    <source>
        <strain evidence="4">214</strain>
    </source>
</reference>
<dbReference type="Proteomes" id="UP001054252">
    <property type="component" value="Unassembled WGS sequence"/>
</dbReference>
<evidence type="ECO:0000256" key="3">
    <source>
        <dbReference type="SAM" id="Phobius"/>
    </source>
</evidence>
<comment type="similarity">
    <text evidence="1">Belongs to the STIG1 family.</text>
</comment>